<dbReference type="Pfam" id="PF21517">
    <property type="entry name" value="HTH_Tnp_Tc3_2_like"/>
    <property type="match status" value="1"/>
</dbReference>
<dbReference type="Gene3D" id="1.10.10.10">
    <property type="entry name" value="Winged helix-like DNA-binding domain superfamily/Winged helix DNA-binding domain"/>
    <property type="match status" value="1"/>
</dbReference>
<evidence type="ECO:0000313" key="3">
    <source>
        <dbReference type="Proteomes" id="UP000054495"/>
    </source>
</evidence>
<accession>A0A0D6LPH8</accession>
<dbReference type="AlphaFoldDB" id="A0A0D6LPH8"/>
<reference evidence="2 3" key="1">
    <citation type="submission" date="2013-05" db="EMBL/GenBank/DDBJ databases">
        <title>Draft genome of the parasitic nematode Anyclostoma ceylanicum.</title>
        <authorList>
            <person name="Mitreva M."/>
        </authorList>
    </citation>
    <scope>NUCLEOTIDE SEQUENCE [LARGE SCALE GENOMIC DNA]</scope>
</reference>
<dbReference type="EMBL" id="KE124962">
    <property type="protein sequence ID" value="EPB73965.1"/>
    <property type="molecule type" value="Genomic_DNA"/>
</dbReference>
<sequence>MCGKKKSNGRRRNVTCQDERRTCRTASNSTSTLRLIHADLELAVSHTTVWRAIHRNGHIQHAALTKAPRIEEHQRARLNFAQENMETDLGKVNNSSNFFENNAKGGKLFGYCSSCVVDEKI</sequence>
<feature type="domain" description="Transposable element Tc3 transposase-like DNA-binding HTH" evidence="1">
    <location>
        <begin position="18"/>
        <end position="55"/>
    </location>
</feature>
<dbReference type="InterPro" id="IPR048703">
    <property type="entry name" value="Tnp_Tc3-like_HTH"/>
</dbReference>
<protein>
    <recommendedName>
        <fullName evidence="1">Transposable element Tc3 transposase-like DNA-binding HTH domain-containing protein</fullName>
    </recommendedName>
</protein>
<proteinExistence type="predicted"/>
<dbReference type="Proteomes" id="UP000054495">
    <property type="component" value="Unassembled WGS sequence"/>
</dbReference>
<keyword evidence="3" id="KW-1185">Reference proteome</keyword>
<evidence type="ECO:0000313" key="2">
    <source>
        <dbReference type="EMBL" id="EPB73965.1"/>
    </source>
</evidence>
<dbReference type="InterPro" id="IPR036388">
    <property type="entry name" value="WH-like_DNA-bd_sf"/>
</dbReference>
<organism evidence="2 3">
    <name type="scientific">Ancylostoma ceylanicum</name>
    <dbReference type="NCBI Taxonomy" id="53326"/>
    <lineage>
        <taxon>Eukaryota</taxon>
        <taxon>Metazoa</taxon>
        <taxon>Ecdysozoa</taxon>
        <taxon>Nematoda</taxon>
        <taxon>Chromadorea</taxon>
        <taxon>Rhabditida</taxon>
        <taxon>Rhabditina</taxon>
        <taxon>Rhabditomorpha</taxon>
        <taxon>Strongyloidea</taxon>
        <taxon>Ancylostomatidae</taxon>
        <taxon>Ancylostomatinae</taxon>
        <taxon>Ancylostoma</taxon>
    </lineage>
</organism>
<evidence type="ECO:0000259" key="1">
    <source>
        <dbReference type="Pfam" id="PF21517"/>
    </source>
</evidence>
<gene>
    <name evidence="2" type="ORF">ANCCEY_06927</name>
</gene>
<name>A0A0D6LPH8_9BILA</name>